<dbReference type="EMBL" id="SKFG01000008">
    <property type="protein sequence ID" value="TCZ77695.1"/>
    <property type="molecule type" value="Genomic_DNA"/>
</dbReference>
<evidence type="ECO:0000313" key="3">
    <source>
        <dbReference type="Proteomes" id="UP000295418"/>
    </source>
</evidence>
<accession>A0A4R4EHP5</accession>
<proteinExistence type="predicted"/>
<dbReference type="Proteomes" id="UP000295418">
    <property type="component" value="Unassembled WGS sequence"/>
</dbReference>
<organism evidence="2 3">
    <name type="scientific">Paenibacillus albiflavus</name>
    <dbReference type="NCBI Taxonomy" id="2545760"/>
    <lineage>
        <taxon>Bacteria</taxon>
        <taxon>Bacillati</taxon>
        <taxon>Bacillota</taxon>
        <taxon>Bacilli</taxon>
        <taxon>Bacillales</taxon>
        <taxon>Paenibacillaceae</taxon>
        <taxon>Paenibacillus</taxon>
    </lineage>
</organism>
<protein>
    <recommendedName>
        <fullName evidence="1">Copper amine oxidase-like N-terminal domain-containing protein</fullName>
    </recommendedName>
</protein>
<keyword evidence="3" id="KW-1185">Reference proteome</keyword>
<dbReference type="RefSeq" id="WP_132417779.1">
    <property type="nucleotide sequence ID" value="NZ_SKFG01000008.1"/>
</dbReference>
<dbReference type="AlphaFoldDB" id="A0A4R4EHP5"/>
<sequence length="210" mass="23711">MKVRRIIVLTLIILVGGVTSAVADTLWGTYRDYAKVRVIVNGEDKTPINSNISPIKMDGSTMLPIDLVIDSFGPLMHWDATKQTLELNKPDVSLMIAKEFISKKDEIFSLKYPFSGVKKGSVIDFVVLVQVENLKVNWTNVEVALYSPNDIKIVYFNTEMKPGKEESFYLPVDMKNVSFEESGDYIVRVSFKTVDSDKYTVVSQKRIVSN</sequence>
<reference evidence="2 3" key="1">
    <citation type="submission" date="2019-03" db="EMBL/GenBank/DDBJ databases">
        <authorList>
            <person name="Kim M.K.M."/>
        </authorList>
    </citation>
    <scope>NUCLEOTIDE SEQUENCE [LARGE SCALE GENOMIC DNA]</scope>
    <source>
        <strain evidence="2 3">18JY21-1</strain>
    </source>
</reference>
<feature type="domain" description="Copper amine oxidase-like N-terminal" evidence="1">
    <location>
        <begin position="45"/>
        <end position="140"/>
    </location>
</feature>
<comment type="caution">
    <text evidence="2">The sequence shown here is derived from an EMBL/GenBank/DDBJ whole genome shotgun (WGS) entry which is preliminary data.</text>
</comment>
<dbReference type="InterPro" id="IPR012854">
    <property type="entry name" value="Cu_amine_oxidase-like_N"/>
</dbReference>
<dbReference type="OrthoDB" id="2677881at2"/>
<name>A0A4R4EHP5_9BACL</name>
<evidence type="ECO:0000259" key="1">
    <source>
        <dbReference type="Pfam" id="PF07833"/>
    </source>
</evidence>
<gene>
    <name evidence="2" type="ORF">E0485_09430</name>
</gene>
<dbReference type="Pfam" id="PF07833">
    <property type="entry name" value="Cu_amine_oxidN1"/>
    <property type="match status" value="1"/>
</dbReference>
<evidence type="ECO:0000313" key="2">
    <source>
        <dbReference type="EMBL" id="TCZ77695.1"/>
    </source>
</evidence>